<proteinExistence type="predicted"/>
<comment type="caution">
    <text evidence="2">The sequence shown here is derived from an EMBL/GenBank/DDBJ whole genome shotgun (WGS) entry which is preliminary data.</text>
</comment>
<name>A0A834TCZ3_9FABA</name>
<feature type="compositionally biased region" description="Polar residues" evidence="1">
    <location>
        <begin position="13"/>
        <end position="25"/>
    </location>
</feature>
<keyword evidence="3" id="KW-1185">Reference proteome</keyword>
<accession>A0A834TCZ3</accession>
<protein>
    <submittedName>
        <fullName evidence="2">Uncharacterized protein</fullName>
    </submittedName>
</protein>
<dbReference type="Proteomes" id="UP000634136">
    <property type="component" value="Unassembled WGS sequence"/>
</dbReference>
<evidence type="ECO:0000256" key="1">
    <source>
        <dbReference type="SAM" id="MobiDB-lite"/>
    </source>
</evidence>
<feature type="region of interest" description="Disordered" evidence="1">
    <location>
        <begin position="1"/>
        <end position="25"/>
    </location>
</feature>
<dbReference type="EMBL" id="JAAIUW010000009">
    <property type="protein sequence ID" value="KAF7814874.1"/>
    <property type="molecule type" value="Genomic_DNA"/>
</dbReference>
<evidence type="ECO:0000313" key="2">
    <source>
        <dbReference type="EMBL" id="KAF7814874.1"/>
    </source>
</evidence>
<organism evidence="2 3">
    <name type="scientific">Senna tora</name>
    <dbReference type="NCBI Taxonomy" id="362788"/>
    <lineage>
        <taxon>Eukaryota</taxon>
        <taxon>Viridiplantae</taxon>
        <taxon>Streptophyta</taxon>
        <taxon>Embryophyta</taxon>
        <taxon>Tracheophyta</taxon>
        <taxon>Spermatophyta</taxon>
        <taxon>Magnoliopsida</taxon>
        <taxon>eudicotyledons</taxon>
        <taxon>Gunneridae</taxon>
        <taxon>Pentapetalae</taxon>
        <taxon>rosids</taxon>
        <taxon>fabids</taxon>
        <taxon>Fabales</taxon>
        <taxon>Fabaceae</taxon>
        <taxon>Caesalpinioideae</taxon>
        <taxon>Cassia clade</taxon>
        <taxon>Senna</taxon>
    </lineage>
</organism>
<dbReference type="AlphaFoldDB" id="A0A834TCZ3"/>
<sequence length="25" mass="2593">MAPTKPQPPTIVVPNSSHGAISVTY</sequence>
<reference evidence="2" key="1">
    <citation type="submission" date="2020-09" db="EMBL/GenBank/DDBJ databases">
        <title>Genome-Enabled Discovery of Anthraquinone Biosynthesis in Senna tora.</title>
        <authorList>
            <person name="Kang S.-H."/>
            <person name="Pandey R.P."/>
            <person name="Lee C.-M."/>
            <person name="Sim J.-S."/>
            <person name="Jeong J.-T."/>
            <person name="Choi B.-S."/>
            <person name="Jung M."/>
            <person name="Ginzburg D."/>
            <person name="Zhao K."/>
            <person name="Won S.Y."/>
            <person name="Oh T.-J."/>
            <person name="Yu Y."/>
            <person name="Kim N.-H."/>
            <person name="Lee O.R."/>
            <person name="Lee T.-H."/>
            <person name="Bashyal P."/>
            <person name="Kim T.-S."/>
            <person name="Lee W.-H."/>
            <person name="Kawkins C."/>
            <person name="Kim C.-K."/>
            <person name="Kim J.S."/>
            <person name="Ahn B.O."/>
            <person name="Rhee S.Y."/>
            <person name="Sohng J.K."/>
        </authorList>
    </citation>
    <scope>NUCLEOTIDE SEQUENCE</scope>
    <source>
        <tissue evidence="2">Leaf</tissue>
    </source>
</reference>
<gene>
    <name evidence="2" type="ORF">G2W53_028843</name>
</gene>
<feature type="compositionally biased region" description="Pro residues" evidence="1">
    <location>
        <begin position="1"/>
        <end position="11"/>
    </location>
</feature>
<evidence type="ECO:0000313" key="3">
    <source>
        <dbReference type="Proteomes" id="UP000634136"/>
    </source>
</evidence>